<dbReference type="Proteomes" id="UP000637980">
    <property type="component" value="Unassembled WGS sequence"/>
</dbReference>
<accession>A0ABQ3ESM3</accession>
<dbReference type="InterPro" id="IPR036909">
    <property type="entry name" value="Cyt_c-like_dom_sf"/>
</dbReference>
<dbReference type="EMBL" id="BMXE01000010">
    <property type="protein sequence ID" value="GHB47980.1"/>
    <property type="molecule type" value="Genomic_DNA"/>
</dbReference>
<keyword evidence="7" id="KW-1185">Reference proteome</keyword>
<keyword evidence="2 4" id="KW-0479">Metal-binding</keyword>
<feature type="domain" description="Cytochrome c" evidence="5">
    <location>
        <begin position="122"/>
        <end position="232"/>
    </location>
</feature>
<comment type="caution">
    <text evidence="6">The sequence shown here is derived from an EMBL/GenBank/DDBJ whole genome shotgun (WGS) entry which is preliminary data.</text>
</comment>
<name>A0ABQ3ESM3_9HYPH</name>
<evidence type="ECO:0000313" key="7">
    <source>
        <dbReference type="Proteomes" id="UP000637980"/>
    </source>
</evidence>
<evidence type="ECO:0000256" key="1">
    <source>
        <dbReference type="ARBA" id="ARBA00022617"/>
    </source>
</evidence>
<reference evidence="7" key="1">
    <citation type="journal article" date="2019" name="Int. J. Syst. Evol. Microbiol.">
        <title>The Global Catalogue of Microorganisms (GCM) 10K type strain sequencing project: providing services to taxonomists for standard genome sequencing and annotation.</title>
        <authorList>
            <consortium name="The Broad Institute Genomics Platform"/>
            <consortium name="The Broad Institute Genome Sequencing Center for Infectious Disease"/>
            <person name="Wu L."/>
            <person name="Ma J."/>
        </authorList>
    </citation>
    <scope>NUCLEOTIDE SEQUENCE [LARGE SCALE GENOMIC DNA]</scope>
    <source>
        <strain evidence="7">KCTC 12861</strain>
    </source>
</reference>
<organism evidence="6 7">
    <name type="scientific">Pseudovibrio japonicus</name>
    <dbReference type="NCBI Taxonomy" id="366534"/>
    <lineage>
        <taxon>Bacteria</taxon>
        <taxon>Pseudomonadati</taxon>
        <taxon>Pseudomonadota</taxon>
        <taxon>Alphaproteobacteria</taxon>
        <taxon>Hyphomicrobiales</taxon>
        <taxon>Stappiaceae</taxon>
        <taxon>Pseudovibrio</taxon>
    </lineage>
</organism>
<evidence type="ECO:0000313" key="6">
    <source>
        <dbReference type="EMBL" id="GHB47980.1"/>
    </source>
</evidence>
<dbReference type="PANTHER" id="PTHR35008:SF8">
    <property type="entry name" value="ALCOHOL DEHYDROGENASE CYTOCHROME C SUBUNIT"/>
    <property type="match status" value="1"/>
</dbReference>
<dbReference type="SUPFAM" id="SSF46626">
    <property type="entry name" value="Cytochrome c"/>
    <property type="match status" value="2"/>
</dbReference>
<proteinExistence type="predicted"/>
<evidence type="ECO:0000259" key="5">
    <source>
        <dbReference type="PROSITE" id="PS51007"/>
    </source>
</evidence>
<evidence type="ECO:0000256" key="3">
    <source>
        <dbReference type="ARBA" id="ARBA00023004"/>
    </source>
</evidence>
<keyword evidence="3 4" id="KW-0408">Iron</keyword>
<dbReference type="InterPro" id="IPR051459">
    <property type="entry name" value="Cytochrome_c-type_DH"/>
</dbReference>
<keyword evidence="1 4" id="KW-0349">Heme</keyword>
<evidence type="ECO:0000256" key="4">
    <source>
        <dbReference type="PROSITE-ProRule" id="PRU00433"/>
    </source>
</evidence>
<sequence length="233" mass="25402">MPLAGGTEFPTDFGRFYSPNLTTDTKAGIGSWSIEEFAKAVRQGISPKGEPYYPSFPYLFYSGFSDQDIADLWAAFQTVPAVTEPAKPHEMMPPFSIRAGLKFWRGLYFKPEEYVSEPAKSAAWNRGKYIVEGPAHCGVCHTPRNVLGARKTELALSGADNLPGGGSVPSITSDMLKANGWTVNSLKYALQTGLMPDGDVFGGSMGKVVRNETAFLTDQDREAIAIYLLEGRN</sequence>
<gene>
    <name evidence="6" type="ORF">GCM10007094_41630</name>
</gene>
<dbReference type="InterPro" id="IPR009056">
    <property type="entry name" value="Cyt_c-like_dom"/>
</dbReference>
<dbReference type="PANTHER" id="PTHR35008">
    <property type="entry name" value="BLL4482 PROTEIN-RELATED"/>
    <property type="match status" value="1"/>
</dbReference>
<protein>
    <recommendedName>
        <fullName evidence="5">Cytochrome c domain-containing protein</fullName>
    </recommendedName>
</protein>
<dbReference type="PROSITE" id="PS51007">
    <property type="entry name" value="CYTC"/>
    <property type="match status" value="1"/>
</dbReference>
<evidence type="ECO:0000256" key="2">
    <source>
        <dbReference type="ARBA" id="ARBA00022723"/>
    </source>
</evidence>